<evidence type="ECO:0000313" key="1">
    <source>
        <dbReference type="EMBL" id="EGJ48777.1"/>
    </source>
</evidence>
<dbReference type="HOGENOM" id="CLU_3381517_0_0_7"/>
<proteinExistence type="predicted"/>
<organism evidence="1 2">
    <name type="scientific">Desulfocurvibacter africanus subsp. africanus str. Walvis Bay</name>
    <dbReference type="NCBI Taxonomy" id="690850"/>
    <lineage>
        <taxon>Bacteria</taxon>
        <taxon>Pseudomonadati</taxon>
        <taxon>Thermodesulfobacteriota</taxon>
        <taxon>Desulfovibrionia</taxon>
        <taxon>Desulfovibrionales</taxon>
        <taxon>Desulfovibrionaceae</taxon>
        <taxon>Desulfocurvibacter</taxon>
    </lineage>
</organism>
<reference evidence="1 2" key="1">
    <citation type="journal article" date="2011" name="J. Bacteriol.">
        <title>Genome sequence of the mercury-methylating and pleomorphic Desulfovibrio africanus Strain Walvis Bay.</title>
        <authorList>
            <person name="Brown S.D."/>
            <person name="Wall J.D."/>
            <person name="Kucken A.M."/>
            <person name="Gilmour C.C."/>
            <person name="Podar M."/>
            <person name="Brandt C.C."/>
            <person name="Teshima H."/>
            <person name="Detter J.C."/>
            <person name="Han C.S."/>
            <person name="Land M.L."/>
            <person name="Lucas S."/>
            <person name="Han J."/>
            <person name="Pennacchio L."/>
            <person name="Nolan M."/>
            <person name="Pitluck S."/>
            <person name="Woyke T."/>
            <person name="Goodwin L."/>
            <person name="Palumbo A.V."/>
            <person name="Elias D.A."/>
        </authorList>
    </citation>
    <scope>NUCLEOTIDE SEQUENCE [LARGE SCALE GENOMIC DNA]</scope>
    <source>
        <strain evidence="1 2">Walvis Bay</strain>
    </source>
</reference>
<dbReference type="AlphaFoldDB" id="F3YVP1"/>
<accession>F3YVP1</accession>
<sequence length="33" mass="3653">MEMDAETARWSLSRGQAAIHPTSSALMLTDFDL</sequence>
<name>F3YVP1_DESAF</name>
<dbReference type="Proteomes" id="UP000007844">
    <property type="component" value="Chromosome"/>
</dbReference>
<keyword evidence="2" id="KW-1185">Reference proteome</keyword>
<dbReference type="EMBL" id="CP003221">
    <property type="protein sequence ID" value="EGJ48777.1"/>
    <property type="molecule type" value="Genomic_DNA"/>
</dbReference>
<dbReference type="KEGG" id="daf:Desaf_0422"/>
<protein>
    <submittedName>
        <fullName evidence="1">Uncharacterized protein</fullName>
    </submittedName>
</protein>
<gene>
    <name evidence="1" type="ORF">Desaf_0422</name>
</gene>
<evidence type="ECO:0000313" key="2">
    <source>
        <dbReference type="Proteomes" id="UP000007844"/>
    </source>
</evidence>